<dbReference type="InterPro" id="IPR011706">
    <property type="entry name" value="Cu-oxidase_C"/>
</dbReference>
<keyword evidence="6" id="KW-0479">Metal-binding</keyword>
<proteinExistence type="inferred from homology"/>
<dbReference type="SUPFAM" id="SSF49503">
    <property type="entry name" value="Cupredoxins"/>
    <property type="match status" value="3"/>
</dbReference>
<feature type="domain" description="C2H2-type" evidence="16">
    <location>
        <begin position="1359"/>
        <end position="1386"/>
    </location>
</feature>
<dbReference type="InterPro" id="IPR036259">
    <property type="entry name" value="MFS_trans_sf"/>
</dbReference>
<dbReference type="FunFam" id="3.30.160.60:FF:000624">
    <property type="entry name" value="zinc finger protein 697"/>
    <property type="match status" value="1"/>
</dbReference>
<keyword evidence="12 15" id="KW-0472">Membrane</keyword>
<evidence type="ECO:0000313" key="19">
    <source>
        <dbReference type="Proteomes" id="UP000719412"/>
    </source>
</evidence>
<comment type="subcellular location">
    <subcellularLocation>
        <location evidence="1">Membrane</location>
        <topology evidence="1">Multi-pass membrane protein</topology>
    </subcellularLocation>
</comment>
<feature type="transmembrane region" description="Helical" evidence="15">
    <location>
        <begin position="394"/>
        <end position="416"/>
    </location>
</feature>
<dbReference type="PROSITE" id="PS00028">
    <property type="entry name" value="ZINC_FINGER_C2H2_1"/>
    <property type="match status" value="2"/>
</dbReference>
<evidence type="ECO:0000313" key="18">
    <source>
        <dbReference type="EMBL" id="KAH0818070.1"/>
    </source>
</evidence>
<dbReference type="InterPro" id="IPR001117">
    <property type="entry name" value="Cu-oxidase_2nd"/>
</dbReference>
<dbReference type="SMART" id="SM00355">
    <property type="entry name" value="ZnF_C2H2"/>
    <property type="match status" value="3"/>
</dbReference>
<evidence type="ECO:0000256" key="10">
    <source>
        <dbReference type="ARBA" id="ARBA00022989"/>
    </source>
</evidence>
<gene>
    <name evidence="18" type="ORF">GEV33_004721</name>
</gene>
<sequence length="1387" mass="157859">MTRNNENGIHEDGNIIVVPSSLEDSLDSRNLEQQKKPADFETAITATGFGRFNIILILISIPSGWSSIFETTTMSYVFPAAQCDLSLTLDNKGFLNAITYIGMISSAFIWGFLCDTLGRKKLLSIGLFLDSVFVLLSASSQNVTILILSKFLGGFIINGPFAALTTYLSEFHCAKHRARIQMMLGIVFSAGNVILPLLAWAVLPIDLNFKSANNAVEFHSWNLYLCICALPALVSAIAFIFMPESPKFLMTTGNNEAALDVFRKVYRFNTGNSPETFPIKELVEETKARTDSRYGGKITAHRTKIQAIQEGWQQLKPLFFPPHLPKIILVCCMQMLGMMSLNTLRLWLPQIFQAINDYEYNNNGTSASLCTMLDEIRPSNHTKKCEVNLNNSSVYINSIIVAVVTIIGYIVAGMLINALGKKKLLTVSNDVVDIVQIRMKDEIQQMNFSVNSLRLWLPEIFQVINDYEYDNNGTSSICKMLDNMQPATINEGEICSVNFNNSSVYINSAIVGTTAVVGYIAAALFVNKLGKKKLLYKDNVKDLVEYVLLSEDNPCARKCVKDGLPMTCRYTFLLEWYHTLNKACYDCPYKEEDCYREDCIAADGNKRSIVVVNRKMPGPSVEVKSVCLGDEVIVDVVNHLSSDSTTIHWHGHHQRNSPYMDGVPFVTQCPIHPGMTFRYHFNVHNAGTHFWHSHSGFQRSDGTFGPFIVRVPGENDPHSSLYDYDLSNHVITILDWTKEVGTDKFMSHMQNDAGNKPDTILVNGLGRFKHFDSANDTTIFTPTARFTVEQGYRYRFRLINAGFLNCPIELSIDNHTLWVISSDGSDFNATEVQSLVTYAGERFDFIVQADQPKDVYWMHFRGLMDCDERFTKAYQVAVLQYKDAEQTYPLREPSYDNSKKDGMQINPLNKGTEANDSSYISLPQLHSLDEWDESLQEKADFQYYVSYDFYKMNHPVYHKESLYGFFNVTNASQQILTPQLNYISMKLQSFPLLPQRHQIEENMLCNETSVENCENQYCECTHVVNALDDVSYTIINRINIFQQIPLNTIVEMVLIDKGYAYDANHPFHLHGHSFRVVAMERIGSHVNVSDIRKMDLNGQIRRNLKDAPLKDTVTVPDGGYTIIRFKATNPGYWLFHCHIEFHVEVGMALVFKIGEDHEMSPIPRNFPRCGNYIPNVNSTDVEDDCDEISLHLQSPTTCDLCLRKLYNFKNFFKEIIVNQIKLRRTHEKKMQQDPNQNPEENKDEPHTDKYNCRCSSCQNKFGSLPLLVEVIEQNEDKTETNTTSEPMPSTSQEVSPKSSRKLMKCTHCDKKFTHKGDLNKHVRKHTGEQPFTCSVCDRKFAHTSNLARHLRLHSGDRPFTCEICNKNFSRKDKLESHRKSKSCKKTS</sequence>
<feature type="domain" description="C2H2-type" evidence="16">
    <location>
        <begin position="1331"/>
        <end position="1358"/>
    </location>
</feature>
<dbReference type="FunFam" id="2.60.40.420:FF:000045">
    <property type="entry name" value="Laccase 2"/>
    <property type="match status" value="1"/>
</dbReference>
<accession>A0A8J6HNW1</accession>
<comment type="caution">
    <text evidence="18">The sequence shown here is derived from an EMBL/GenBank/DDBJ whole genome shotgun (WGS) entry which is preliminary data.</text>
</comment>
<feature type="domain" description="Major facilitator superfamily (MFS) profile" evidence="17">
    <location>
        <begin position="56"/>
        <end position="530"/>
    </location>
</feature>
<keyword evidence="9" id="KW-0862">Zinc</keyword>
<feature type="transmembrane region" description="Helical" evidence="15">
    <location>
        <begin position="180"/>
        <end position="201"/>
    </location>
</feature>
<dbReference type="Pfam" id="PF07732">
    <property type="entry name" value="Cu-oxidase_3"/>
    <property type="match status" value="1"/>
</dbReference>
<dbReference type="Gene3D" id="2.60.40.420">
    <property type="entry name" value="Cupredoxins - blue copper proteins"/>
    <property type="match status" value="3"/>
</dbReference>
<dbReference type="InterPro" id="IPR013087">
    <property type="entry name" value="Znf_C2H2_type"/>
</dbReference>
<dbReference type="Gene3D" id="3.30.160.60">
    <property type="entry name" value="Classic Zinc Finger"/>
    <property type="match status" value="3"/>
</dbReference>
<dbReference type="Pfam" id="PF00096">
    <property type="entry name" value="zf-C2H2"/>
    <property type="match status" value="3"/>
</dbReference>
<dbReference type="FunFam" id="2.60.40.420:FF:000031">
    <property type="entry name" value="Laccase-2 isoform A"/>
    <property type="match status" value="1"/>
</dbReference>
<dbReference type="PANTHER" id="PTHR23511">
    <property type="entry name" value="SYNAPTIC VESICLE GLYCOPROTEIN 2"/>
    <property type="match status" value="1"/>
</dbReference>
<evidence type="ECO:0000256" key="5">
    <source>
        <dbReference type="ARBA" id="ARBA00022692"/>
    </source>
</evidence>
<evidence type="ECO:0000256" key="7">
    <source>
        <dbReference type="ARBA" id="ARBA00022737"/>
    </source>
</evidence>
<dbReference type="GO" id="GO:0016020">
    <property type="term" value="C:membrane"/>
    <property type="evidence" value="ECO:0007669"/>
    <property type="project" value="UniProtKB-SubCell"/>
</dbReference>
<comment type="similarity">
    <text evidence="2">Belongs to the major facilitator superfamily.</text>
</comment>
<dbReference type="PROSITE" id="PS50157">
    <property type="entry name" value="ZINC_FINGER_C2H2_2"/>
    <property type="match status" value="3"/>
</dbReference>
<evidence type="ECO:0000256" key="4">
    <source>
        <dbReference type="ARBA" id="ARBA00022448"/>
    </source>
</evidence>
<evidence type="ECO:0000256" key="11">
    <source>
        <dbReference type="ARBA" id="ARBA00023002"/>
    </source>
</evidence>
<evidence type="ECO:0000256" key="1">
    <source>
        <dbReference type="ARBA" id="ARBA00004141"/>
    </source>
</evidence>
<evidence type="ECO:0000256" key="15">
    <source>
        <dbReference type="SAM" id="Phobius"/>
    </source>
</evidence>
<dbReference type="InterPro" id="IPR005828">
    <property type="entry name" value="MFS_sugar_transport-like"/>
</dbReference>
<dbReference type="GO" id="GO:0005507">
    <property type="term" value="F:copper ion binding"/>
    <property type="evidence" value="ECO:0007669"/>
    <property type="project" value="InterPro"/>
</dbReference>
<dbReference type="InterPro" id="IPR020846">
    <property type="entry name" value="MFS_dom"/>
</dbReference>
<dbReference type="InterPro" id="IPR011707">
    <property type="entry name" value="Cu-oxidase-like_N"/>
</dbReference>
<reference evidence="18" key="2">
    <citation type="submission" date="2021-08" db="EMBL/GenBank/DDBJ databases">
        <authorList>
            <person name="Eriksson T."/>
        </authorList>
    </citation>
    <scope>NUCLEOTIDE SEQUENCE</scope>
    <source>
        <strain evidence="18">Stoneville</strain>
        <tissue evidence="18">Whole head</tissue>
    </source>
</reference>
<keyword evidence="10 15" id="KW-1133">Transmembrane helix</keyword>
<keyword evidence="7" id="KW-0677">Repeat</keyword>
<dbReference type="GO" id="GO:0022857">
    <property type="term" value="F:transmembrane transporter activity"/>
    <property type="evidence" value="ECO:0007669"/>
    <property type="project" value="InterPro"/>
</dbReference>
<evidence type="ECO:0000256" key="2">
    <source>
        <dbReference type="ARBA" id="ARBA00008335"/>
    </source>
</evidence>
<dbReference type="PROSITE" id="PS50850">
    <property type="entry name" value="MFS"/>
    <property type="match status" value="1"/>
</dbReference>
<feature type="region of interest" description="Disordered" evidence="14">
    <location>
        <begin position="1276"/>
        <end position="1296"/>
    </location>
</feature>
<dbReference type="InterPro" id="IPR008972">
    <property type="entry name" value="Cupredoxin"/>
</dbReference>
<feature type="transmembrane region" description="Helical" evidence="15">
    <location>
        <begin position="94"/>
        <end position="113"/>
    </location>
</feature>
<evidence type="ECO:0000256" key="12">
    <source>
        <dbReference type="ARBA" id="ARBA00023136"/>
    </source>
</evidence>
<dbReference type="SUPFAM" id="SSF57667">
    <property type="entry name" value="beta-beta-alpha zinc fingers"/>
    <property type="match status" value="2"/>
</dbReference>
<dbReference type="EMBL" id="JABDTM020018392">
    <property type="protein sequence ID" value="KAH0818070.1"/>
    <property type="molecule type" value="Genomic_DNA"/>
</dbReference>
<organism evidence="18 19">
    <name type="scientific">Tenebrio molitor</name>
    <name type="common">Yellow mealworm beetle</name>
    <dbReference type="NCBI Taxonomy" id="7067"/>
    <lineage>
        <taxon>Eukaryota</taxon>
        <taxon>Metazoa</taxon>
        <taxon>Ecdysozoa</taxon>
        <taxon>Arthropoda</taxon>
        <taxon>Hexapoda</taxon>
        <taxon>Insecta</taxon>
        <taxon>Pterygota</taxon>
        <taxon>Neoptera</taxon>
        <taxon>Endopterygota</taxon>
        <taxon>Coleoptera</taxon>
        <taxon>Polyphaga</taxon>
        <taxon>Cucujiformia</taxon>
        <taxon>Tenebrionidae</taxon>
        <taxon>Tenebrio</taxon>
    </lineage>
</organism>
<keyword evidence="8 13" id="KW-0863">Zinc-finger</keyword>
<evidence type="ECO:0000256" key="3">
    <source>
        <dbReference type="ARBA" id="ARBA00010609"/>
    </source>
</evidence>
<evidence type="ECO:0000256" key="8">
    <source>
        <dbReference type="ARBA" id="ARBA00022771"/>
    </source>
</evidence>
<dbReference type="Gene3D" id="1.20.1250.20">
    <property type="entry name" value="MFS general substrate transporter like domains"/>
    <property type="match status" value="1"/>
</dbReference>
<feature type="transmembrane region" description="Helical" evidence="15">
    <location>
        <begin position="122"/>
        <end position="139"/>
    </location>
</feature>
<dbReference type="GO" id="GO:0016491">
    <property type="term" value="F:oxidoreductase activity"/>
    <property type="evidence" value="ECO:0007669"/>
    <property type="project" value="UniProtKB-KW"/>
</dbReference>
<dbReference type="GO" id="GO:0008270">
    <property type="term" value="F:zinc ion binding"/>
    <property type="evidence" value="ECO:0007669"/>
    <property type="project" value="UniProtKB-KW"/>
</dbReference>
<feature type="domain" description="C2H2-type" evidence="16">
    <location>
        <begin position="1303"/>
        <end position="1330"/>
    </location>
</feature>
<evidence type="ECO:0000256" key="9">
    <source>
        <dbReference type="ARBA" id="ARBA00022833"/>
    </source>
</evidence>
<dbReference type="Pfam" id="PF00083">
    <property type="entry name" value="Sugar_tr"/>
    <property type="match status" value="1"/>
</dbReference>
<comment type="similarity">
    <text evidence="3">Belongs to the multicopper oxidase family.</text>
</comment>
<dbReference type="PROSITE" id="PS00079">
    <property type="entry name" value="MULTICOPPER_OXIDASE1"/>
    <property type="match status" value="1"/>
</dbReference>
<feature type="region of interest" description="Disordered" evidence="14">
    <location>
        <begin position="1226"/>
        <end position="1247"/>
    </location>
</feature>
<dbReference type="PANTHER" id="PTHR23511:SF36">
    <property type="entry name" value="EG:BACR7A4.13 PROTEIN-RELATED"/>
    <property type="match status" value="1"/>
</dbReference>
<feature type="compositionally biased region" description="Polar residues" evidence="14">
    <location>
        <begin position="1280"/>
        <end position="1296"/>
    </location>
</feature>
<dbReference type="Proteomes" id="UP000719412">
    <property type="component" value="Unassembled WGS sequence"/>
</dbReference>
<dbReference type="SUPFAM" id="SSF103473">
    <property type="entry name" value="MFS general substrate transporter"/>
    <property type="match status" value="1"/>
</dbReference>
<evidence type="ECO:0000256" key="6">
    <source>
        <dbReference type="ARBA" id="ARBA00022723"/>
    </source>
</evidence>
<dbReference type="Pfam" id="PF07731">
    <property type="entry name" value="Cu-oxidase_2"/>
    <property type="match status" value="1"/>
</dbReference>
<dbReference type="CDD" id="cd13884">
    <property type="entry name" value="CuRO_2_tcLCC_insect_like"/>
    <property type="match status" value="1"/>
</dbReference>
<reference evidence="18" key="1">
    <citation type="journal article" date="2020" name="J Insects Food Feed">
        <title>The yellow mealworm (Tenebrio molitor) genome: a resource for the emerging insects as food and feed industry.</title>
        <authorList>
            <person name="Eriksson T."/>
            <person name="Andere A."/>
            <person name="Kelstrup H."/>
            <person name="Emery V."/>
            <person name="Picard C."/>
        </authorList>
    </citation>
    <scope>NUCLEOTIDE SEQUENCE</scope>
    <source>
        <strain evidence="18">Stoneville</strain>
        <tissue evidence="18">Whole head</tissue>
    </source>
</reference>
<keyword evidence="5 15" id="KW-0812">Transmembrane</keyword>
<dbReference type="Pfam" id="PF00394">
    <property type="entry name" value="Cu-oxidase"/>
    <property type="match status" value="1"/>
</dbReference>
<dbReference type="CDD" id="cd13858">
    <property type="entry name" value="CuRO_1_tcLCC2_insect_like"/>
    <property type="match status" value="1"/>
</dbReference>
<keyword evidence="19" id="KW-1185">Reference proteome</keyword>
<dbReference type="InterPro" id="IPR036236">
    <property type="entry name" value="Znf_C2H2_sf"/>
</dbReference>
<feature type="transmembrane region" description="Helical" evidence="15">
    <location>
        <begin position="145"/>
        <end position="168"/>
    </location>
</feature>
<keyword evidence="4" id="KW-0813">Transport</keyword>
<feature type="transmembrane region" description="Helical" evidence="15">
    <location>
        <begin position="221"/>
        <end position="241"/>
    </location>
</feature>
<dbReference type="FunFam" id="3.30.160.60:FF:000065">
    <property type="entry name" value="B-cell CLL/lymphoma 6, member B"/>
    <property type="match status" value="1"/>
</dbReference>
<dbReference type="InterPro" id="IPR002355">
    <property type="entry name" value="Cu_oxidase_Cu_BS"/>
</dbReference>
<dbReference type="PROSITE" id="PS00080">
    <property type="entry name" value="MULTICOPPER_OXIDASE2"/>
    <property type="match status" value="1"/>
</dbReference>
<keyword evidence="11" id="KW-0560">Oxidoreductase</keyword>
<name>A0A8J6HNW1_TENMO</name>
<dbReference type="CDD" id="cd13905">
    <property type="entry name" value="CuRO_3_tcLLC2_insect_like"/>
    <property type="match status" value="1"/>
</dbReference>
<evidence type="ECO:0000259" key="17">
    <source>
        <dbReference type="PROSITE" id="PS50850"/>
    </source>
</evidence>
<dbReference type="InterPro" id="IPR033138">
    <property type="entry name" value="Cu_oxidase_CS"/>
</dbReference>
<evidence type="ECO:0000256" key="14">
    <source>
        <dbReference type="SAM" id="MobiDB-lite"/>
    </source>
</evidence>
<evidence type="ECO:0000256" key="13">
    <source>
        <dbReference type="PROSITE-ProRule" id="PRU00042"/>
    </source>
</evidence>
<feature type="transmembrane region" description="Helical" evidence="15">
    <location>
        <begin position="327"/>
        <end position="348"/>
    </location>
</feature>
<evidence type="ECO:0000259" key="16">
    <source>
        <dbReference type="PROSITE" id="PS50157"/>
    </source>
</evidence>
<feature type="transmembrane region" description="Helical" evidence="15">
    <location>
        <begin position="43"/>
        <end position="65"/>
    </location>
</feature>
<protein>
    <submittedName>
        <fullName evidence="18">Uncharacterized protein</fullName>
    </submittedName>
</protein>
<feature type="transmembrane region" description="Helical" evidence="15">
    <location>
        <begin position="504"/>
        <end position="526"/>
    </location>
</feature>